<dbReference type="AlphaFoldDB" id="A0A2H5FRL0"/>
<keyword evidence="2" id="KW-1185">Reference proteome</keyword>
<dbReference type="Pfam" id="PF13148">
    <property type="entry name" value="DUF3987"/>
    <property type="match status" value="1"/>
</dbReference>
<evidence type="ECO:0000313" key="1">
    <source>
        <dbReference type="EMBL" id="AUH74207.1"/>
    </source>
</evidence>
<dbReference type="KEGG" id="lsh:CAB17_19880"/>
<organism evidence="1 2">
    <name type="scientific">Legionella sainthelensi</name>
    <dbReference type="NCBI Taxonomy" id="28087"/>
    <lineage>
        <taxon>Bacteria</taxon>
        <taxon>Pseudomonadati</taxon>
        <taxon>Pseudomonadota</taxon>
        <taxon>Gammaproteobacteria</taxon>
        <taxon>Legionellales</taxon>
        <taxon>Legionellaceae</taxon>
        <taxon>Legionella</taxon>
    </lineage>
</organism>
<evidence type="ECO:0000313" key="2">
    <source>
        <dbReference type="Proteomes" id="UP000234343"/>
    </source>
</evidence>
<name>A0A2H5FRL0_9GAMM</name>
<dbReference type="EMBL" id="CP025493">
    <property type="protein sequence ID" value="AUH74207.1"/>
    <property type="molecule type" value="Genomic_DNA"/>
</dbReference>
<protein>
    <recommendedName>
        <fullName evidence="3">DUF3987 domain-containing protein</fullName>
    </recommendedName>
</protein>
<proteinExistence type="predicted"/>
<evidence type="ECO:0008006" key="3">
    <source>
        <dbReference type="Google" id="ProtNLM"/>
    </source>
</evidence>
<sequence>MQEESAYPLQGLPAILQKTVSDYQQYGQEPISLIACGSLANVFLGGQSLANVARDNCLISPVSLYFIVLAASGEKKSASDNFFSQAAKNWEEKVCSQRLPLVNATKVLHRTWKMQCNELTY</sequence>
<reference evidence="1 2" key="1">
    <citation type="submission" date="2017-12" db="EMBL/GenBank/DDBJ databases">
        <title>Legionella sainthelensi LA01-117, whole genome sequence of a clinical isolate from New Zealand.</title>
        <authorList>
            <person name="Cree S.L."/>
            <person name="Slow S."/>
            <person name="Kennedy M.A."/>
            <person name="Murdoch D.R."/>
            <person name="Biggs P.J."/>
            <person name="Anderson T."/>
        </authorList>
    </citation>
    <scope>NUCLEOTIDE SEQUENCE [LARGE SCALE GENOMIC DNA]</scope>
    <source>
        <strain evidence="1 2">LA01-117</strain>
        <plasmid evidence="2">pLA01-117_113k</plasmid>
    </source>
</reference>
<dbReference type="Proteomes" id="UP000234343">
    <property type="component" value="Plasmid pLA01-117_113k"/>
</dbReference>
<gene>
    <name evidence="1" type="ORF">CAB17_19880</name>
</gene>
<accession>A0A2H5FRL0</accession>
<keyword evidence="1" id="KW-0614">Plasmid</keyword>
<geneLocation type="plasmid" evidence="2">
    <name>pLA01-117_113k</name>
</geneLocation>
<dbReference type="InterPro" id="IPR025048">
    <property type="entry name" value="DUF3987"/>
</dbReference>